<dbReference type="AlphaFoldDB" id="A0A4Y2G317"/>
<protein>
    <submittedName>
        <fullName evidence="1">Uncharacterized protein</fullName>
    </submittedName>
</protein>
<dbReference type="Proteomes" id="UP000499080">
    <property type="component" value="Unassembled WGS sequence"/>
</dbReference>
<dbReference type="EMBL" id="BGPR01097872">
    <property type="protein sequence ID" value="GBM47065.1"/>
    <property type="molecule type" value="Genomic_DNA"/>
</dbReference>
<reference evidence="1 2" key="1">
    <citation type="journal article" date="2019" name="Sci. Rep.">
        <title>Orb-weaving spider Araneus ventricosus genome elucidates the spidroin gene catalogue.</title>
        <authorList>
            <person name="Kono N."/>
            <person name="Nakamura H."/>
            <person name="Ohtoshi R."/>
            <person name="Moran D.A.P."/>
            <person name="Shinohara A."/>
            <person name="Yoshida Y."/>
            <person name="Fujiwara M."/>
            <person name="Mori M."/>
            <person name="Tomita M."/>
            <person name="Arakawa K."/>
        </authorList>
    </citation>
    <scope>NUCLEOTIDE SEQUENCE [LARGE SCALE GENOMIC DNA]</scope>
</reference>
<evidence type="ECO:0000313" key="1">
    <source>
        <dbReference type="EMBL" id="GBM47065.1"/>
    </source>
</evidence>
<keyword evidence="2" id="KW-1185">Reference proteome</keyword>
<proteinExistence type="predicted"/>
<name>A0A4Y2G317_ARAVE</name>
<comment type="caution">
    <text evidence="1">The sequence shown here is derived from an EMBL/GenBank/DDBJ whole genome shotgun (WGS) entry which is preliminary data.</text>
</comment>
<accession>A0A4Y2G317</accession>
<gene>
    <name evidence="1" type="ORF">AVEN_205212_1</name>
</gene>
<evidence type="ECO:0000313" key="2">
    <source>
        <dbReference type="Proteomes" id="UP000499080"/>
    </source>
</evidence>
<sequence>MRFSARIHRNGSYNASSTCPNSSQCNASSSARIHRNGSYNASSTVPEFIAMRTIMRHPQNPELIAMGDIMYIHSVRIYRNGACGRYPVPESLHVLGNQWEL</sequence>
<organism evidence="1 2">
    <name type="scientific">Araneus ventricosus</name>
    <name type="common">Orbweaver spider</name>
    <name type="synonym">Epeira ventricosa</name>
    <dbReference type="NCBI Taxonomy" id="182803"/>
    <lineage>
        <taxon>Eukaryota</taxon>
        <taxon>Metazoa</taxon>
        <taxon>Ecdysozoa</taxon>
        <taxon>Arthropoda</taxon>
        <taxon>Chelicerata</taxon>
        <taxon>Arachnida</taxon>
        <taxon>Araneae</taxon>
        <taxon>Araneomorphae</taxon>
        <taxon>Entelegynae</taxon>
        <taxon>Araneoidea</taxon>
        <taxon>Araneidae</taxon>
        <taxon>Araneus</taxon>
    </lineage>
</organism>